<dbReference type="Pfam" id="PF12796">
    <property type="entry name" value="Ank_2"/>
    <property type="match status" value="1"/>
</dbReference>
<sequence>MALAVSNSVRFRVSLSFPRLLPPDTDFFFWIRTGDHQRVRELLSCGTAHIADVAAPYGLSSLQLATIHNQVEVIEVLIAAGALHIPPLWNWSPRDMYDHYATHSLIQSNLASNELIQDLHKIYAPSVRRPADKELLCLEGGHLTRLHKIVLGLSSEALENVPLAETRDLLDGLDSFNRTALYWAAKLGDAGAVRHLLALGADPGVADIDGALPLHVSVGQGNIDCVRLLAASGAQLEVRDRTGATPMHYACSKADPTVIDVLLEFGADIEATNCVGESPIYRASHARRGDVVRHLAERGASLQHRDSWGYIPLQDTVMMDSYGALTYLISRSDTTSRLFDGKTLLHTCALHSGIQTIEILLQNDLGKIDPYAKDDAGFTALDYLWQRKDATELSEAFCALILKVSQNNPEEYNADADVDVFEDAVAFQQ</sequence>
<dbReference type="PANTHER" id="PTHR24171">
    <property type="entry name" value="ANKYRIN REPEAT DOMAIN-CONTAINING PROTEIN 39-RELATED"/>
    <property type="match status" value="1"/>
</dbReference>
<dbReference type="Gene3D" id="1.25.40.20">
    <property type="entry name" value="Ankyrin repeat-containing domain"/>
    <property type="match status" value="2"/>
</dbReference>
<feature type="repeat" description="ANK" evidence="3">
    <location>
        <begin position="242"/>
        <end position="274"/>
    </location>
</feature>
<evidence type="ECO:0000256" key="1">
    <source>
        <dbReference type="ARBA" id="ARBA00022737"/>
    </source>
</evidence>
<dbReference type="Proteomes" id="UP001172673">
    <property type="component" value="Unassembled WGS sequence"/>
</dbReference>
<feature type="repeat" description="ANK" evidence="3">
    <location>
        <begin position="176"/>
        <end position="208"/>
    </location>
</feature>
<protein>
    <recommendedName>
        <fullName evidence="6">Ankyrin repeat protein</fullName>
    </recommendedName>
</protein>
<evidence type="ECO:0000256" key="3">
    <source>
        <dbReference type="PROSITE-ProRule" id="PRU00023"/>
    </source>
</evidence>
<evidence type="ECO:0000313" key="4">
    <source>
        <dbReference type="EMBL" id="KAJ9609556.1"/>
    </source>
</evidence>
<dbReference type="SUPFAM" id="SSF48403">
    <property type="entry name" value="Ankyrin repeat"/>
    <property type="match status" value="1"/>
</dbReference>
<dbReference type="InterPro" id="IPR002110">
    <property type="entry name" value="Ankyrin_rpt"/>
</dbReference>
<reference evidence="4" key="1">
    <citation type="submission" date="2022-10" db="EMBL/GenBank/DDBJ databases">
        <title>Culturing micro-colonial fungi from biological soil crusts in the Mojave desert and describing Neophaeococcomyces mojavensis, and introducing the new genera and species Taxawa tesnikishii.</title>
        <authorList>
            <person name="Kurbessoian T."/>
            <person name="Stajich J.E."/>
        </authorList>
    </citation>
    <scope>NUCLEOTIDE SEQUENCE</scope>
    <source>
        <strain evidence="4">TK_41</strain>
    </source>
</reference>
<dbReference type="PANTHER" id="PTHR24171:SF9">
    <property type="entry name" value="ANKYRIN REPEAT DOMAIN-CONTAINING PROTEIN 39"/>
    <property type="match status" value="1"/>
</dbReference>
<evidence type="ECO:0000313" key="5">
    <source>
        <dbReference type="Proteomes" id="UP001172673"/>
    </source>
</evidence>
<dbReference type="InterPro" id="IPR036770">
    <property type="entry name" value="Ankyrin_rpt-contain_sf"/>
</dbReference>
<feature type="repeat" description="ANK" evidence="3">
    <location>
        <begin position="209"/>
        <end position="241"/>
    </location>
</feature>
<proteinExistence type="predicted"/>
<accession>A0AA39CIJ1</accession>
<keyword evidence="5" id="KW-1185">Reference proteome</keyword>
<feature type="repeat" description="ANK" evidence="3">
    <location>
        <begin position="275"/>
        <end position="307"/>
    </location>
</feature>
<evidence type="ECO:0000256" key="2">
    <source>
        <dbReference type="ARBA" id="ARBA00023043"/>
    </source>
</evidence>
<name>A0AA39CIJ1_9EURO</name>
<dbReference type="SMART" id="SM00248">
    <property type="entry name" value="ANK"/>
    <property type="match status" value="7"/>
</dbReference>
<organism evidence="4 5">
    <name type="scientific">Cladophialophora chaetospira</name>
    <dbReference type="NCBI Taxonomy" id="386627"/>
    <lineage>
        <taxon>Eukaryota</taxon>
        <taxon>Fungi</taxon>
        <taxon>Dikarya</taxon>
        <taxon>Ascomycota</taxon>
        <taxon>Pezizomycotina</taxon>
        <taxon>Eurotiomycetes</taxon>
        <taxon>Chaetothyriomycetidae</taxon>
        <taxon>Chaetothyriales</taxon>
        <taxon>Herpotrichiellaceae</taxon>
        <taxon>Cladophialophora</taxon>
    </lineage>
</organism>
<dbReference type="AlphaFoldDB" id="A0AA39CIJ1"/>
<comment type="caution">
    <text evidence="4">The sequence shown here is derived from an EMBL/GenBank/DDBJ whole genome shotgun (WGS) entry which is preliminary data.</text>
</comment>
<dbReference type="PROSITE" id="PS50297">
    <property type="entry name" value="ANK_REP_REGION"/>
    <property type="match status" value="4"/>
</dbReference>
<gene>
    <name evidence="4" type="ORF">H2200_005883</name>
</gene>
<evidence type="ECO:0008006" key="6">
    <source>
        <dbReference type="Google" id="ProtNLM"/>
    </source>
</evidence>
<feature type="repeat" description="ANK" evidence="3">
    <location>
        <begin position="57"/>
        <end position="82"/>
    </location>
</feature>
<dbReference type="EMBL" id="JAPDRK010000008">
    <property type="protein sequence ID" value="KAJ9609556.1"/>
    <property type="molecule type" value="Genomic_DNA"/>
</dbReference>
<keyword evidence="2 3" id="KW-0040">ANK repeat</keyword>
<dbReference type="PROSITE" id="PS50088">
    <property type="entry name" value="ANK_REPEAT"/>
    <property type="match status" value="5"/>
</dbReference>
<keyword evidence="1" id="KW-0677">Repeat</keyword>